<keyword evidence="1" id="KW-0378">Hydrolase</keyword>
<name>A0ABV4E090_9CLOT</name>
<dbReference type="Gene3D" id="1.10.150.240">
    <property type="entry name" value="Putative phosphatase, domain 2"/>
    <property type="match status" value="1"/>
</dbReference>
<dbReference type="InterPro" id="IPR050155">
    <property type="entry name" value="HAD-like_hydrolase_sf"/>
</dbReference>
<evidence type="ECO:0000313" key="2">
    <source>
        <dbReference type="Proteomes" id="UP001565220"/>
    </source>
</evidence>
<dbReference type="SFLD" id="SFLDG01135">
    <property type="entry name" value="C1.5.6:_HAD__Beta-PGM__Phospha"/>
    <property type="match status" value="1"/>
</dbReference>
<dbReference type="Pfam" id="PF13419">
    <property type="entry name" value="HAD_2"/>
    <property type="match status" value="1"/>
</dbReference>
<evidence type="ECO:0000313" key="1">
    <source>
        <dbReference type="EMBL" id="MEY8764568.1"/>
    </source>
</evidence>
<dbReference type="RefSeq" id="WP_294183481.1">
    <property type="nucleotide sequence ID" value="NZ_JBGFFE010000024.1"/>
</dbReference>
<dbReference type="EC" id="3.-.-.-" evidence="1"/>
<dbReference type="InterPro" id="IPR023214">
    <property type="entry name" value="HAD_sf"/>
</dbReference>
<gene>
    <name evidence="1" type="ORF">AB8S09_13170</name>
</gene>
<dbReference type="SUPFAM" id="SSF56784">
    <property type="entry name" value="HAD-like"/>
    <property type="match status" value="1"/>
</dbReference>
<reference evidence="1 2" key="1">
    <citation type="submission" date="2024-08" db="EMBL/GenBank/DDBJ databases">
        <title>Clostridium lapicellarii sp. nov., and Clostridium renhuaiense sp. nov., two species isolated from the mud in a fermentation cellar used for producing sauce-flavour Chinese liquors.</title>
        <authorList>
            <person name="Yang F."/>
            <person name="Wang H."/>
            <person name="Chen L.Q."/>
            <person name="Zhou N."/>
            <person name="Lu J.J."/>
            <person name="Pu X.X."/>
            <person name="Wan B."/>
            <person name="Wang L."/>
            <person name="Liu S.J."/>
        </authorList>
    </citation>
    <scope>NUCLEOTIDE SEQUENCE [LARGE SCALE GENOMIC DNA]</scope>
    <source>
        <strain evidence="1 2">MT-113</strain>
    </source>
</reference>
<accession>A0ABV4E090</accession>
<dbReference type="PANTHER" id="PTHR43434:SF1">
    <property type="entry name" value="PHOSPHOGLYCOLATE PHOSPHATASE"/>
    <property type="match status" value="1"/>
</dbReference>
<dbReference type="PRINTS" id="PR00413">
    <property type="entry name" value="HADHALOGNASE"/>
</dbReference>
<dbReference type="EMBL" id="JBGFFE010000024">
    <property type="protein sequence ID" value="MEY8764568.1"/>
    <property type="molecule type" value="Genomic_DNA"/>
</dbReference>
<proteinExistence type="predicted"/>
<dbReference type="SFLD" id="SFLDG01129">
    <property type="entry name" value="C1.5:_HAD__Beta-PGM__Phosphata"/>
    <property type="match status" value="1"/>
</dbReference>
<comment type="caution">
    <text evidence="1">The sequence shown here is derived from an EMBL/GenBank/DDBJ whole genome shotgun (WGS) entry which is preliminary data.</text>
</comment>
<dbReference type="InterPro" id="IPR036412">
    <property type="entry name" value="HAD-like_sf"/>
</dbReference>
<keyword evidence="2" id="KW-1185">Reference proteome</keyword>
<organism evidence="1 2">
    <name type="scientific">Clostridium lapidicellarium</name>
    <dbReference type="NCBI Taxonomy" id="3240931"/>
    <lineage>
        <taxon>Bacteria</taxon>
        <taxon>Bacillati</taxon>
        <taxon>Bacillota</taxon>
        <taxon>Clostridia</taxon>
        <taxon>Eubacteriales</taxon>
        <taxon>Clostridiaceae</taxon>
        <taxon>Clostridium</taxon>
    </lineage>
</organism>
<sequence>MNYNGAIFDLDGTLLNTIDDMANSMNAVLKKHGFPVYDTGKYRYFVGNGIGKLVWRALPEEETNEKMASLCLSEFVDEYNMRWHEFTKPYNGIGELLNKLRNMGICLSVLSNKPDNFTKAIIDRFFGLKKFDYVFGSRKDVPKKPNPTSALEISELSKISPSKYIYLGDSGVDMKTANRAGMYAVGVTWGFRKADELLKNGAKLLIDKPLELIDFIK</sequence>
<dbReference type="Gene3D" id="3.40.50.1000">
    <property type="entry name" value="HAD superfamily/HAD-like"/>
    <property type="match status" value="1"/>
</dbReference>
<dbReference type="SFLD" id="SFLDS00003">
    <property type="entry name" value="Haloacid_Dehalogenase"/>
    <property type="match status" value="1"/>
</dbReference>
<protein>
    <submittedName>
        <fullName evidence="1">HAD family hydrolase</fullName>
        <ecNumber evidence="1">3.-.-.-</ecNumber>
    </submittedName>
</protein>
<dbReference type="InterPro" id="IPR041492">
    <property type="entry name" value="HAD_2"/>
</dbReference>
<dbReference type="Proteomes" id="UP001565220">
    <property type="component" value="Unassembled WGS sequence"/>
</dbReference>
<dbReference type="NCBIfam" id="TIGR01549">
    <property type="entry name" value="HAD-SF-IA-v1"/>
    <property type="match status" value="1"/>
</dbReference>
<dbReference type="GO" id="GO:0016787">
    <property type="term" value="F:hydrolase activity"/>
    <property type="evidence" value="ECO:0007669"/>
    <property type="project" value="UniProtKB-KW"/>
</dbReference>
<dbReference type="InterPro" id="IPR006439">
    <property type="entry name" value="HAD-SF_hydro_IA"/>
</dbReference>
<dbReference type="PANTHER" id="PTHR43434">
    <property type="entry name" value="PHOSPHOGLYCOLATE PHOSPHATASE"/>
    <property type="match status" value="1"/>
</dbReference>
<dbReference type="InterPro" id="IPR023198">
    <property type="entry name" value="PGP-like_dom2"/>
</dbReference>